<comment type="caution">
    <text evidence="3">The sequence shown here is derived from an EMBL/GenBank/DDBJ whole genome shotgun (WGS) entry which is preliminary data.</text>
</comment>
<keyword evidence="2" id="KW-0732">Signal</keyword>
<feature type="transmembrane region" description="Helical" evidence="1">
    <location>
        <begin position="40"/>
        <end position="60"/>
    </location>
</feature>
<evidence type="ECO:0000313" key="3">
    <source>
        <dbReference type="EMBL" id="GAE29069.1"/>
    </source>
</evidence>
<organism evidence="3 4">
    <name type="scientific">Halalkalibacter hemicellulosilyticusJCM 9152</name>
    <dbReference type="NCBI Taxonomy" id="1236971"/>
    <lineage>
        <taxon>Bacteria</taxon>
        <taxon>Bacillati</taxon>
        <taxon>Bacillota</taxon>
        <taxon>Bacilli</taxon>
        <taxon>Bacillales</taxon>
        <taxon>Bacillaceae</taxon>
        <taxon>Halalkalibacter</taxon>
    </lineage>
</organism>
<dbReference type="AlphaFoldDB" id="W4QCH2"/>
<evidence type="ECO:0000256" key="2">
    <source>
        <dbReference type="SAM" id="SignalP"/>
    </source>
</evidence>
<dbReference type="EMBL" id="BAUU01000002">
    <property type="protein sequence ID" value="GAE29069.1"/>
    <property type="molecule type" value="Genomic_DNA"/>
</dbReference>
<keyword evidence="1" id="KW-0472">Membrane</keyword>
<keyword evidence="1" id="KW-1133">Transmembrane helix</keyword>
<keyword evidence="1" id="KW-0812">Transmembrane</keyword>
<name>W4QCH2_9BACI</name>
<accession>W4QCH2</accession>
<feature type="signal peptide" evidence="2">
    <location>
        <begin position="1"/>
        <end position="24"/>
    </location>
</feature>
<protein>
    <submittedName>
        <fullName evidence="3">Uncharacterized protein</fullName>
    </submittedName>
</protein>
<evidence type="ECO:0000313" key="4">
    <source>
        <dbReference type="Proteomes" id="UP000018895"/>
    </source>
</evidence>
<feature type="chain" id="PRO_5039350864" evidence="2">
    <location>
        <begin position="25"/>
        <end position="66"/>
    </location>
</feature>
<proteinExistence type="predicted"/>
<gene>
    <name evidence="3" type="ORF">JCM9152_408</name>
</gene>
<dbReference type="RefSeq" id="WP_035340244.1">
    <property type="nucleotide sequence ID" value="NZ_BAUU01000002.1"/>
</dbReference>
<sequence length="66" mass="7098">MKLKWMLSTAIIMLICMVPAQVLAAAAENGDEAASSEPSGLLVVSLTILSIVTMIYLIYLEIRDNG</sequence>
<reference evidence="3" key="1">
    <citation type="journal article" date="2014" name="Genome Announc.">
        <title>Draft Genome Sequences of Three Alkaliphilic Bacillus Strains, Bacillus wakoensis JCM 9140T, Bacillus akibai JCM 9157T, and Bacillus hemicellulosilyticus JCM 9152T.</title>
        <authorList>
            <person name="Yuki M."/>
            <person name="Oshima K."/>
            <person name="Suda W."/>
            <person name="Oshida Y."/>
            <person name="Kitamura K."/>
            <person name="Iida T."/>
            <person name="Hattori M."/>
            <person name="Ohkuma M."/>
        </authorList>
    </citation>
    <scope>NUCLEOTIDE SEQUENCE [LARGE SCALE GENOMIC DNA]</scope>
    <source>
        <strain evidence="3">JCM 9152</strain>
    </source>
</reference>
<dbReference type="Proteomes" id="UP000018895">
    <property type="component" value="Unassembled WGS sequence"/>
</dbReference>
<dbReference type="STRING" id="1236971.JCM9152_408"/>
<keyword evidence="4" id="KW-1185">Reference proteome</keyword>
<evidence type="ECO:0000256" key="1">
    <source>
        <dbReference type="SAM" id="Phobius"/>
    </source>
</evidence>